<dbReference type="InterPro" id="IPR023606">
    <property type="entry name" value="CoA-Trfase_III_dom_1_sf"/>
</dbReference>
<accession>A0A381YPM6</accession>
<dbReference type="SUPFAM" id="SSF89796">
    <property type="entry name" value="CoA-transferase family III (CaiB/BaiF)"/>
    <property type="match status" value="1"/>
</dbReference>
<dbReference type="Pfam" id="PF02515">
    <property type="entry name" value="CoA_transf_3"/>
    <property type="match status" value="1"/>
</dbReference>
<organism evidence="2">
    <name type="scientific">marine metagenome</name>
    <dbReference type="NCBI Taxonomy" id="408172"/>
    <lineage>
        <taxon>unclassified sequences</taxon>
        <taxon>metagenomes</taxon>
        <taxon>ecological metagenomes</taxon>
    </lineage>
</organism>
<keyword evidence="1" id="KW-0808">Transferase</keyword>
<dbReference type="PANTHER" id="PTHR48207">
    <property type="entry name" value="SUCCINATE--HYDROXYMETHYLGLUTARATE COA-TRANSFERASE"/>
    <property type="match status" value="1"/>
</dbReference>
<protein>
    <recommendedName>
        <fullName evidence="3">Carnitine dehydratase</fullName>
    </recommendedName>
</protein>
<name>A0A381YPM6_9ZZZZ</name>
<dbReference type="InterPro" id="IPR050483">
    <property type="entry name" value="CoA-transferase_III_domain"/>
</dbReference>
<feature type="non-terminal residue" evidence="2">
    <location>
        <position position="1"/>
    </location>
</feature>
<dbReference type="PANTHER" id="PTHR48207:SF3">
    <property type="entry name" value="SUCCINATE--HYDROXYMETHYLGLUTARATE COA-TRANSFERASE"/>
    <property type="match status" value="1"/>
</dbReference>
<dbReference type="GO" id="GO:0008410">
    <property type="term" value="F:CoA-transferase activity"/>
    <property type="evidence" value="ECO:0007669"/>
    <property type="project" value="TreeGrafter"/>
</dbReference>
<sequence>VVSLEQAVAAPFASSRLADAGARVIKIERPEGDFARNYDHVVNGDSAYFVWLNRGKESIAMDLSQPEEIRLLLLMLKTADVLIENFKPGSLAKLGIEVEKLRKENPKLISCSISGYGSHGDWSKMKAYDLLIQAETGMSSITGSADAPGRVGVSVADIAAGMYSWSAILEALIARGISGNGRHIEVSLFDALADWMAVPLLWYDYGGKAPERVGLSHPSICPYGAFKTADGKTLLLSIQNEREWKRFCADILADEAFAELYPNNSIRLKNRDKIDSLVTETLGKMTHADATAKLKKAEIAYGTLNDLQGFSSHSELRRAKISSPEFEIQIPAPPAICDKKPLKTLGGVPELNQHGEAIRAEFAETVSLKED</sequence>
<evidence type="ECO:0000313" key="2">
    <source>
        <dbReference type="EMBL" id="SVA78978.1"/>
    </source>
</evidence>
<dbReference type="Gene3D" id="3.40.50.10540">
    <property type="entry name" value="Crotonobetainyl-coa:carnitine coa-transferase, domain 1"/>
    <property type="match status" value="1"/>
</dbReference>
<reference evidence="2" key="1">
    <citation type="submission" date="2018-05" db="EMBL/GenBank/DDBJ databases">
        <authorList>
            <person name="Lanie J.A."/>
            <person name="Ng W.-L."/>
            <person name="Kazmierczak K.M."/>
            <person name="Andrzejewski T.M."/>
            <person name="Davidsen T.M."/>
            <person name="Wayne K.J."/>
            <person name="Tettelin H."/>
            <person name="Glass J.I."/>
            <person name="Rusch D."/>
            <person name="Podicherti R."/>
            <person name="Tsui H.-C.T."/>
            <person name="Winkler M.E."/>
        </authorList>
    </citation>
    <scope>NUCLEOTIDE SEQUENCE</scope>
</reference>
<dbReference type="InterPro" id="IPR044855">
    <property type="entry name" value="CoA-Trfase_III_dom3_sf"/>
</dbReference>
<dbReference type="EMBL" id="UINC01018740">
    <property type="protein sequence ID" value="SVA78978.1"/>
    <property type="molecule type" value="Genomic_DNA"/>
</dbReference>
<proteinExistence type="predicted"/>
<gene>
    <name evidence="2" type="ORF">METZ01_LOCUS131832</name>
</gene>
<dbReference type="AlphaFoldDB" id="A0A381YPM6"/>
<evidence type="ECO:0008006" key="3">
    <source>
        <dbReference type="Google" id="ProtNLM"/>
    </source>
</evidence>
<dbReference type="InterPro" id="IPR003673">
    <property type="entry name" value="CoA-Trfase_fam_III"/>
</dbReference>
<evidence type="ECO:0000256" key="1">
    <source>
        <dbReference type="ARBA" id="ARBA00022679"/>
    </source>
</evidence>
<dbReference type="Gene3D" id="3.30.1540.10">
    <property type="entry name" value="formyl-coa transferase, domain 3"/>
    <property type="match status" value="1"/>
</dbReference>